<dbReference type="Proteomes" id="UP000265903">
    <property type="component" value="Unassembled WGS sequence"/>
</dbReference>
<dbReference type="RefSeq" id="WP_206074856.1">
    <property type="nucleotide sequence ID" value="NZ_QMDL01000003.1"/>
</dbReference>
<feature type="transmembrane region" description="Helical" evidence="1">
    <location>
        <begin position="168"/>
        <end position="187"/>
    </location>
</feature>
<feature type="transmembrane region" description="Helical" evidence="1">
    <location>
        <begin position="262"/>
        <end position="284"/>
    </location>
</feature>
<feature type="transmembrane region" description="Helical" evidence="1">
    <location>
        <begin position="85"/>
        <end position="104"/>
    </location>
</feature>
<sequence>MSVQKRPTGGEQPSALGALKLRVPFVHYKLEIPDILQGAILCVVPLSITALMTSVLGIPFEIAVAFVLFNNILYLLHTHFGDPTVAGWITAGIPLYVAFLMGYPEGEARILALIALQLTVALVFLGLGVFKGADSLVRKMPMSLKAGILIGAGVSAVMGEFAADGRVWTMPITILTGAVLGFFMLFSETAGPLRARYGFFRFVAQYGIAIPFLIAYVFGLIIGEVEMPVIEWGFTTIPVGTILQEYSIIGLGIPPFQYFIDAIPLALAAYIIAFGDILVMDSLFKNADSARKDEKLVFSPRRNSIIVGIRNTLHGIFAPFISLSGPAWTGGQALVINRYMNNPRSVMDSYWGGATSLYWGMTIAIVLVPVVTLFKPGLNIGMALTLLIQGYLCGYLAIEMLERESNLERGVAIIVGSVLAVKGAAWGLGIGLVLWLALEKNWFASACAATHPSNDEPAGDAEIASERS</sequence>
<feature type="transmembrane region" description="Helical" evidence="1">
    <location>
        <begin position="142"/>
        <end position="162"/>
    </location>
</feature>
<name>A0A3M2RBJ7_9GAMM</name>
<proteinExistence type="predicted"/>
<keyword evidence="1" id="KW-0472">Membrane</keyword>
<dbReference type="AlphaFoldDB" id="A0A3M2RBJ7"/>
<evidence type="ECO:0000313" key="2">
    <source>
        <dbReference type="EMBL" id="RMJ02672.1"/>
    </source>
</evidence>
<evidence type="ECO:0008006" key="4">
    <source>
        <dbReference type="Google" id="ProtNLM"/>
    </source>
</evidence>
<organism evidence="2 3">
    <name type="scientific">Marinobacter litoralis</name>
    <dbReference type="NCBI Taxonomy" id="187981"/>
    <lineage>
        <taxon>Bacteria</taxon>
        <taxon>Pseudomonadati</taxon>
        <taxon>Pseudomonadota</taxon>
        <taxon>Gammaproteobacteria</taxon>
        <taxon>Pseudomonadales</taxon>
        <taxon>Marinobacteraceae</taxon>
        <taxon>Marinobacter</taxon>
    </lineage>
</organism>
<feature type="transmembrane region" description="Helical" evidence="1">
    <location>
        <begin position="110"/>
        <end position="130"/>
    </location>
</feature>
<feature type="transmembrane region" description="Helical" evidence="1">
    <location>
        <begin position="58"/>
        <end position="76"/>
    </location>
</feature>
<keyword evidence="1" id="KW-1133">Transmembrane helix</keyword>
<evidence type="ECO:0000256" key="1">
    <source>
        <dbReference type="SAM" id="Phobius"/>
    </source>
</evidence>
<feature type="transmembrane region" description="Helical" evidence="1">
    <location>
        <begin position="199"/>
        <end position="222"/>
    </location>
</feature>
<evidence type="ECO:0000313" key="3">
    <source>
        <dbReference type="Proteomes" id="UP000265903"/>
    </source>
</evidence>
<keyword evidence="1" id="KW-0812">Transmembrane</keyword>
<comment type="caution">
    <text evidence="2">The sequence shown here is derived from an EMBL/GenBank/DDBJ whole genome shotgun (WGS) entry which is preliminary data.</text>
</comment>
<feature type="transmembrane region" description="Helical" evidence="1">
    <location>
        <begin position="305"/>
        <end position="329"/>
    </location>
</feature>
<feature type="transmembrane region" description="Helical" evidence="1">
    <location>
        <begin position="410"/>
        <end position="438"/>
    </location>
</feature>
<feature type="transmembrane region" description="Helical" evidence="1">
    <location>
        <begin position="349"/>
        <end position="371"/>
    </location>
</feature>
<protein>
    <recommendedName>
        <fullName evidence="4">Permease family protein</fullName>
    </recommendedName>
</protein>
<feature type="transmembrane region" description="Helical" evidence="1">
    <location>
        <begin position="378"/>
        <end position="398"/>
    </location>
</feature>
<keyword evidence="3" id="KW-1185">Reference proteome</keyword>
<dbReference type="EMBL" id="QMDL01000003">
    <property type="protein sequence ID" value="RMJ02672.1"/>
    <property type="molecule type" value="Genomic_DNA"/>
</dbReference>
<reference evidence="2 3" key="1">
    <citation type="submission" date="2018-08" db="EMBL/GenBank/DDBJ databases">
        <title>Whole Genome Sequence of the Moderate Halophilic Marine Bacterium Marinobacter litoralis Sw-45.</title>
        <authorList>
            <person name="Musa H."/>
        </authorList>
    </citation>
    <scope>NUCLEOTIDE SEQUENCE [LARGE SCALE GENOMIC DNA]</scope>
    <source>
        <strain evidence="2 3">Sw-45</strain>
    </source>
</reference>
<accession>A0A3M2RBJ7</accession>
<gene>
    <name evidence="2" type="ORF">DOQ08_02136</name>
</gene>